<keyword evidence="3" id="KW-1185">Reference proteome</keyword>
<dbReference type="AlphaFoldDB" id="A0AAW0TKW0"/>
<dbReference type="Proteomes" id="UP001487740">
    <property type="component" value="Unassembled WGS sequence"/>
</dbReference>
<feature type="region of interest" description="Disordered" evidence="1">
    <location>
        <begin position="132"/>
        <end position="155"/>
    </location>
</feature>
<evidence type="ECO:0000256" key="1">
    <source>
        <dbReference type="SAM" id="MobiDB-lite"/>
    </source>
</evidence>
<organism evidence="2 3">
    <name type="scientific">Scylla paramamosain</name>
    <name type="common">Mud crab</name>
    <dbReference type="NCBI Taxonomy" id="85552"/>
    <lineage>
        <taxon>Eukaryota</taxon>
        <taxon>Metazoa</taxon>
        <taxon>Ecdysozoa</taxon>
        <taxon>Arthropoda</taxon>
        <taxon>Crustacea</taxon>
        <taxon>Multicrustacea</taxon>
        <taxon>Malacostraca</taxon>
        <taxon>Eumalacostraca</taxon>
        <taxon>Eucarida</taxon>
        <taxon>Decapoda</taxon>
        <taxon>Pleocyemata</taxon>
        <taxon>Brachyura</taxon>
        <taxon>Eubrachyura</taxon>
        <taxon>Portunoidea</taxon>
        <taxon>Portunidae</taxon>
        <taxon>Portuninae</taxon>
        <taxon>Scylla</taxon>
    </lineage>
</organism>
<evidence type="ECO:0000313" key="2">
    <source>
        <dbReference type="EMBL" id="KAK8388375.1"/>
    </source>
</evidence>
<feature type="compositionally biased region" description="Basic and acidic residues" evidence="1">
    <location>
        <begin position="135"/>
        <end position="144"/>
    </location>
</feature>
<protein>
    <submittedName>
        <fullName evidence="2">Uncharacterized protein</fullName>
    </submittedName>
</protein>
<sequence length="184" mass="20335">MKCCGVAGRVVSHHALAAVCREDRWPRVGMARAPESRSAAPAPSWTRDERCLPVTAAVHSFYWEIWGNPVRANVAGSALRLPPEGHGLTLPLGLREGPQAYPPDPPWDRQKPTTSTLTLAFPRLLATSSMGQFPRRGERVRTSQRDAPASRSLPPSSVPLWCESWQEGSYNPIGCRKRLSCLRM</sequence>
<dbReference type="EMBL" id="JARAKH010000028">
    <property type="protein sequence ID" value="KAK8388375.1"/>
    <property type="molecule type" value="Genomic_DNA"/>
</dbReference>
<reference evidence="2 3" key="1">
    <citation type="submission" date="2023-03" db="EMBL/GenBank/DDBJ databases">
        <title>High-quality genome of Scylla paramamosain provides insights in environmental adaptation.</title>
        <authorList>
            <person name="Zhang L."/>
        </authorList>
    </citation>
    <scope>NUCLEOTIDE SEQUENCE [LARGE SCALE GENOMIC DNA]</scope>
    <source>
        <strain evidence="2">LZ_2023a</strain>
        <tissue evidence="2">Muscle</tissue>
    </source>
</reference>
<comment type="caution">
    <text evidence="2">The sequence shown here is derived from an EMBL/GenBank/DDBJ whole genome shotgun (WGS) entry which is preliminary data.</text>
</comment>
<accession>A0AAW0TKW0</accession>
<name>A0AAW0TKW0_SCYPA</name>
<evidence type="ECO:0000313" key="3">
    <source>
        <dbReference type="Proteomes" id="UP001487740"/>
    </source>
</evidence>
<gene>
    <name evidence="2" type="ORF">O3P69_020399</name>
</gene>
<proteinExistence type="predicted"/>